<keyword evidence="5 7" id="KW-1133">Transmembrane helix</keyword>
<feature type="transmembrane region" description="Helical" evidence="7">
    <location>
        <begin position="119"/>
        <end position="138"/>
    </location>
</feature>
<dbReference type="Pfam" id="PF00528">
    <property type="entry name" value="BPD_transp_1"/>
    <property type="match status" value="1"/>
</dbReference>
<feature type="domain" description="ABC transmembrane type-1" evidence="8">
    <location>
        <begin position="53"/>
        <end position="233"/>
    </location>
</feature>
<keyword evidence="4 7" id="KW-0812">Transmembrane</keyword>
<dbReference type="RefSeq" id="WP_202824400.1">
    <property type="nucleotide sequence ID" value="NZ_JAEUXJ010000002.1"/>
</dbReference>
<sequence>MSPGRIRALIILAVLVLWEALPRSGLVPVLFLPPLSLTLAVLAADWPTFAAALGVTLSEVAVALVFAVGGGLLTGALVGGLAGPRRLLLPVFSSLYAVPLVVLYPVMTAWFGIGAESKIAFASVYGFFPTMLATAAGIRTIDPQLLLTARSMGATPAQRLLLVILPAAIPTVLSGLRLGGALVIVGVVVAEMLIASAGIGYLVTFARTVLDSPRVFAGVLLVLLIAIGFDLAMRWVERRCALWSTAGRPQSAPAAAVPT</sequence>
<evidence type="ECO:0000259" key="8">
    <source>
        <dbReference type="PROSITE" id="PS50928"/>
    </source>
</evidence>
<evidence type="ECO:0000256" key="2">
    <source>
        <dbReference type="ARBA" id="ARBA00022448"/>
    </source>
</evidence>
<feature type="transmembrane region" description="Helical" evidence="7">
    <location>
        <begin position="87"/>
        <end position="113"/>
    </location>
</feature>
<evidence type="ECO:0000256" key="4">
    <source>
        <dbReference type="ARBA" id="ARBA00022692"/>
    </source>
</evidence>
<feature type="transmembrane region" description="Helical" evidence="7">
    <location>
        <begin position="159"/>
        <end position="176"/>
    </location>
</feature>
<gene>
    <name evidence="9" type="ORF">JMJ55_04890</name>
</gene>
<keyword evidence="10" id="KW-1185">Reference proteome</keyword>
<evidence type="ECO:0000313" key="9">
    <source>
        <dbReference type="EMBL" id="MBL6454649.1"/>
    </source>
</evidence>
<accession>A0ABS1UYW2</accession>
<reference evidence="9 10" key="1">
    <citation type="submission" date="2021-01" db="EMBL/GenBank/DDBJ databases">
        <title>Belnapia mucosa sp. nov. and Belnapia arida sp. nov., isolated from the Tabernas Desert (Almeria, Spain).</title>
        <authorList>
            <person name="Molina-Menor E."/>
            <person name="Vidal-Verdu A."/>
            <person name="Calonge A."/>
            <person name="Satari L."/>
            <person name="Pereto Magraner J."/>
            <person name="Porcar Miralles M."/>
        </authorList>
    </citation>
    <scope>NUCLEOTIDE SEQUENCE [LARGE SCALE GENOMIC DNA]</scope>
    <source>
        <strain evidence="9 10">T6</strain>
    </source>
</reference>
<evidence type="ECO:0000313" key="10">
    <source>
        <dbReference type="Proteomes" id="UP000606490"/>
    </source>
</evidence>
<name>A0ABS1UYW2_9PROT</name>
<comment type="similarity">
    <text evidence="7">Belongs to the binding-protein-dependent transport system permease family.</text>
</comment>
<evidence type="ECO:0000256" key="3">
    <source>
        <dbReference type="ARBA" id="ARBA00022475"/>
    </source>
</evidence>
<dbReference type="InterPro" id="IPR000515">
    <property type="entry name" value="MetI-like"/>
</dbReference>
<evidence type="ECO:0000256" key="1">
    <source>
        <dbReference type="ARBA" id="ARBA00004651"/>
    </source>
</evidence>
<evidence type="ECO:0000256" key="6">
    <source>
        <dbReference type="ARBA" id="ARBA00023136"/>
    </source>
</evidence>
<dbReference type="SUPFAM" id="SSF161098">
    <property type="entry name" value="MetI-like"/>
    <property type="match status" value="1"/>
</dbReference>
<comment type="subcellular location">
    <subcellularLocation>
        <location evidence="1 7">Cell membrane</location>
        <topology evidence="1 7">Multi-pass membrane protein</topology>
    </subcellularLocation>
</comment>
<dbReference type="InterPro" id="IPR035906">
    <property type="entry name" value="MetI-like_sf"/>
</dbReference>
<keyword evidence="6 7" id="KW-0472">Membrane</keyword>
<comment type="caution">
    <text evidence="9">The sequence shown here is derived from an EMBL/GenBank/DDBJ whole genome shotgun (WGS) entry which is preliminary data.</text>
</comment>
<dbReference type="PANTHER" id="PTHR30151:SF23">
    <property type="entry name" value="GLYCINE BETAINE_CARNITINE_CHOLINE TRANSPORT SYSTEM PERMEASE PROTEIN OPUCD"/>
    <property type="match status" value="1"/>
</dbReference>
<evidence type="ECO:0000256" key="5">
    <source>
        <dbReference type="ARBA" id="ARBA00022989"/>
    </source>
</evidence>
<dbReference type="EMBL" id="JAEUXJ010000002">
    <property type="protein sequence ID" value="MBL6454649.1"/>
    <property type="molecule type" value="Genomic_DNA"/>
</dbReference>
<protein>
    <submittedName>
        <fullName evidence="9">ABC transporter permease</fullName>
    </submittedName>
</protein>
<dbReference type="Gene3D" id="1.10.3720.10">
    <property type="entry name" value="MetI-like"/>
    <property type="match status" value="1"/>
</dbReference>
<evidence type="ECO:0000256" key="7">
    <source>
        <dbReference type="RuleBase" id="RU363032"/>
    </source>
</evidence>
<keyword evidence="2 7" id="KW-0813">Transport</keyword>
<feature type="transmembrane region" description="Helical" evidence="7">
    <location>
        <begin position="46"/>
        <end position="75"/>
    </location>
</feature>
<feature type="transmembrane region" description="Helical" evidence="7">
    <location>
        <begin position="215"/>
        <end position="236"/>
    </location>
</feature>
<proteinExistence type="inferred from homology"/>
<organism evidence="9 10">
    <name type="scientific">Belnapia mucosa</name>
    <dbReference type="NCBI Taxonomy" id="2804532"/>
    <lineage>
        <taxon>Bacteria</taxon>
        <taxon>Pseudomonadati</taxon>
        <taxon>Pseudomonadota</taxon>
        <taxon>Alphaproteobacteria</taxon>
        <taxon>Acetobacterales</taxon>
        <taxon>Roseomonadaceae</taxon>
        <taxon>Belnapia</taxon>
    </lineage>
</organism>
<dbReference type="PROSITE" id="PS50928">
    <property type="entry name" value="ABC_TM1"/>
    <property type="match status" value="1"/>
</dbReference>
<dbReference type="Proteomes" id="UP000606490">
    <property type="component" value="Unassembled WGS sequence"/>
</dbReference>
<keyword evidence="3" id="KW-1003">Cell membrane</keyword>
<dbReference type="PANTHER" id="PTHR30151">
    <property type="entry name" value="ALKANE SULFONATE ABC TRANSPORTER-RELATED, MEMBRANE SUBUNIT"/>
    <property type="match status" value="1"/>
</dbReference>
<dbReference type="CDD" id="cd06261">
    <property type="entry name" value="TM_PBP2"/>
    <property type="match status" value="1"/>
</dbReference>
<feature type="transmembrane region" description="Helical" evidence="7">
    <location>
        <begin position="182"/>
        <end position="203"/>
    </location>
</feature>